<dbReference type="EMBL" id="VNJJ01000016">
    <property type="protein sequence ID" value="TVX96509.1"/>
    <property type="molecule type" value="Genomic_DNA"/>
</dbReference>
<dbReference type="RefSeq" id="WP_144706232.1">
    <property type="nucleotide sequence ID" value="NZ_VNJJ01000016.1"/>
</dbReference>
<dbReference type="Pfam" id="PF21537">
    <property type="entry name" value="DUF1980_C"/>
    <property type="match status" value="1"/>
</dbReference>
<dbReference type="NCBIfam" id="TIGR03943">
    <property type="entry name" value="TIGR03943 family putative permease subunit"/>
    <property type="match status" value="1"/>
</dbReference>
<accession>A0A559J9D7</accession>
<dbReference type="OrthoDB" id="9770408at2"/>
<evidence type="ECO:0000256" key="1">
    <source>
        <dbReference type="SAM" id="Phobius"/>
    </source>
</evidence>
<evidence type="ECO:0000313" key="4">
    <source>
        <dbReference type="EMBL" id="TVX96509.1"/>
    </source>
</evidence>
<keyword evidence="5" id="KW-1185">Reference proteome</keyword>
<feature type="domain" description="DUF1980" evidence="3">
    <location>
        <begin position="158"/>
        <end position="295"/>
    </location>
</feature>
<dbReference type="InterPro" id="IPR048493">
    <property type="entry name" value="DUF1980_N"/>
</dbReference>
<keyword evidence="1" id="KW-0472">Membrane</keyword>
<keyword evidence="1" id="KW-1133">Transmembrane helix</keyword>
<evidence type="ECO:0000259" key="2">
    <source>
        <dbReference type="Pfam" id="PF09323"/>
    </source>
</evidence>
<feature type="domain" description="DUF1980" evidence="2">
    <location>
        <begin position="14"/>
        <end position="128"/>
    </location>
</feature>
<dbReference type="InterPro" id="IPR052955">
    <property type="entry name" value="UPF0703_membrane_permease"/>
</dbReference>
<dbReference type="PANTHER" id="PTHR40047">
    <property type="entry name" value="UPF0703 PROTEIN YCGQ"/>
    <property type="match status" value="1"/>
</dbReference>
<dbReference type="InterPro" id="IPR015402">
    <property type="entry name" value="DUF1980"/>
</dbReference>
<dbReference type="AlphaFoldDB" id="A0A559J9D7"/>
<proteinExistence type="predicted"/>
<organism evidence="4 5">
    <name type="scientific">Cohnella terricola</name>
    <dbReference type="NCBI Taxonomy" id="1289167"/>
    <lineage>
        <taxon>Bacteria</taxon>
        <taxon>Bacillati</taxon>
        <taxon>Bacillota</taxon>
        <taxon>Bacilli</taxon>
        <taxon>Bacillales</taxon>
        <taxon>Paenibacillaceae</taxon>
        <taxon>Cohnella</taxon>
    </lineage>
</organism>
<gene>
    <name evidence="4" type="ORF">FPZ45_21150</name>
</gene>
<keyword evidence="1" id="KW-0812">Transmembrane</keyword>
<dbReference type="PANTHER" id="PTHR40047:SF1">
    <property type="entry name" value="UPF0703 PROTEIN YCGQ"/>
    <property type="match status" value="1"/>
</dbReference>
<protein>
    <submittedName>
        <fullName evidence="4">TIGR03943 family protein</fullName>
    </submittedName>
</protein>
<dbReference type="InterPro" id="IPR048447">
    <property type="entry name" value="DUF1980_C"/>
</dbReference>
<dbReference type="Pfam" id="PF09323">
    <property type="entry name" value="DUF1980"/>
    <property type="match status" value="1"/>
</dbReference>
<feature type="transmembrane region" description="Helical" evidence="1">
    <location>
        <begin position="12"/>
        <end position="38"/>
    </location>
</feature>
<dbReference type="Proteomes" id="UP000316330">
    <property type="component" value="Unassembled WGS sequence"/>
</dbReference>
<sequence>MSKRNYEIVHQGSRAVIVTGFACLMLVLLLSGNILLYIAPHLILYAWLAVIFLVAAAGFQSYLFIAAVKGSAVDCACDGDHGHDRAPQLYSVRRSVFVFVLFAIPLLLGTLLPNSALAGSLAQNKGMNLGALPTGRGAAGADLVEVDGNQDPALKQLFKTDVYNRDYAKLGMLLYGQDVIEMKDEWFIEKQQALNLFADSFKGKTIRITGFVYREEGLSDSQFIVGRMAMTHCIADISPYGFIVDSPDAAQYADDTWITVTGTIDQTDYHGQKVVKIVIGSAEPASPAKIPYVYPDWNFASKL</sequence>
<evidence type="ECO:0000313" key="5">
    <source>
        <dbReference type="Proteomes" id="UP000316330"/>
    </source>
</evidence>
<comment type="caution">
    <text evidence="4">The sequence shown here is derived from an EMBL/GenBank/DDBJ whole genome shotgun (WGS) entry which is preliminary data.</text>
</comment>
<reference evidence="4 5" key="1">
    <citation type="submission" date="2019-07" db="EMBL/GenBank/DDBJ databases">
        <authorList>
            <person name="Kim J."/>
        </authorList>
    </citation>
    <scope>NUCLEOTIDE SEQUENCE [LARGE SCALE GENOMIC DNA]</scope>
    <source>
        <strain evidence="4 5">G13</strain>
    </source>
</reference>
<name>A0A559J9D7_9BACL</name>
<feature type="transmembrane region" description="Helical" evidence="1">
    <location>
        <begin position="44"/>
        <end position="65"/>
    </location>
</feature>
<feature type="transmembrane region" description="Helical" evidence="1">
    <location>
        <begin position="95"/>
        <end position="112"/>
    </location>
</feature>
<evidence type="ECO:0000259" key="3">
    <source>
        <dbReference type="Pfam" id="PF21537"/>
    </source>
</evidence>